<proteinExistence type="predicted"/>
<keyword evidence="2" id="KW-1185">Reference proteome</keyword>
<dbReference type="Proteomes" id="UP001060085">
    <property type="component" value="Linkage Group LG04"/>
</dbReference>
<name>A0ACC0B497_CATRO</name>
<evidence type="ECO:0000313" key="1">
    <source>
        <dbReference type="EMBL" id="KAI5667469.1"/>
    </source>
</evidence>
<evidence type="ECO:0000313" key="2">
    <source>
        <dbReference type="Proteomes" id="UP001060085"/>
    </source>
</evidence>
<dbReference type="EMBL" id="CM044704">
    <property type="protein sequence ID" value="KAI5667469.1"/>
    <property type="molecule type" value="Genomic_DNA"/>
</dbReference>
<sequence>MRESCCDISSPLNSLSSEEMNLIQSQFLDFLTTICGTKPNHGMKAKEEVGNVMGNPFTCNLSIDVDHMFKFSSPCAYFEKQLLSHSSHKKLNGLKLKAPDVADDERRKEGKKRELTINGRLHPTIRGSFLDIKGSLKSAAMIVFPTGNFHGIRANCPKPLIMSNDNIGNVDDDMVEESHVRRIKKDAYYGTISTTTPASPSPAPTPEQNVDHLLRNSIARTAKGPTTMSPAASSWWDIQNGGRRVPLNPPTVVELNRQATAEGAAVTTADLDE</sequence>
<reference evidence="2" key="1">
    <citation type="journal article" date="2023" name="Nat. Plants">
        <title>Single-cell RNA sequencing provides a high-resolution roadmap for understanding the multicellular compartmentation of specialized metabolism.</title>
        <authorList>
            <person name="Sun S."/>
            <person name="Shen X."/>
            <person name="Li Y."/>
            <person name="Li Y."/>
            <person name="Wang S."/>
            <person name="Li R."/>
            <person name="Zhang H."/>
            <person name="Shen G."/>
            <person name="Guo B."/>
            <person name="Wei J."/>
            <person name="Xu J."/>
            <person name="St-Pierre B."/>
            <person name="Chen S."/>
            <person name="Sun C."/>
        </authorList>
    </citation>
    <scope>NUCLEOTIDE SEQUENCE [LARGE SCALE GENOMIC DNA]</scope>
</reference>
<protein>
    <submittedName>
        <fullName evidence="1">Uncharacterized protein</fullName>
    </submittedName>
</protein>
<comment type="caution">
    <text evidence="1">The sequence shown here is derived from an EMBL/GenBank/DDBJ whole genome shotgun (WGS) entry which is preliminary data.</text>
</comment>
<gene>
    <name evidence="1" type="ORF">M9H77_17322</name>
</gene>
<accession>A0ACC0B497</accession>
<organism evidence="1 2">
    <name type="scientific">Catharanthus roseus</name>
    <name type="common">Madagascar periwinkle</name>
    <name type="synonym">Vinca rosea</name>
    <dbReference type="NCBI Taxonomy" id="4058"/>
    <lineage>
        <taxon>Eukaryota</taxon>
        <taxon>Viridiplantae</taxon>
        <taxon>Streptophyta</taxon>
        <taxon>Embryophyta</taxon>
        <taxon>Tracheophyta</taxon>
        <taxon>Spermatophyta</taxon>
        <taxon>Magnoliopsida</taxon>
        <taxon>eudicotyledons</taxon>
        <taxon>Gunneridae</taxon>
        <taxon>Pentapetalae</taxon>
        <taxon>asterids</taxon>
        <taxon>lamiids</taxon>
        <taxon>Gentianales</taxon>
        <taxon>Apocynaceae</taxon>
        <taxon>Rauvolfioideae</taxon>
        <taxon>Vinceae</taxon>
        <taxon>Catharanthinae</taxon>
        <taxon>Catharanthus</taxon>
    </lineage>
</organism>